<keyword evidence="2" id="KW-1185">Reference proteome</keyword>
<organism evidence="1 2">
    <name type="scientific">Clostridium saccharobutylicum DSM 13864</name>
    <dbReference type="NCBI Taxonomy" id="1345695"/>
    <lineage>
        <taxon>Bacteria</taxon>
        <taxon>Bacillati</taxon>
        <taxon>Bacillota</taxon>
        <taxon>Clostridia</taxon>
        <taxon>Eubacteriales</taxon>
        <taxon>Clostridiaceae</taxon>
        <taxon>Clostridium</taxon>
    </lineage>
</organism>
<accession>U5MUT5</accession>
<evidence type="ECO:0000313" key="2">
    <source>
        <dbReference type="Proteomes" id="UP000017118"/>
    </source>
</evidence>
<name>U5MUT5_CLOSA</name>
<dbReference type="Proteomes" id="UP000017118">
    <property type="component" value="Chromosome"/>
</dbReference>
<gene>
    <name evidence="1" type="ORF">CLSA_c22400</name>
</gene>
<dbReference type="InterPro" id="IPR011050">
    <property type="entry name" value="Pectin_lyase_fold/virulence"/>
</dbReference>
<protein>
    <recommendedName>
        <fullName evidence="3">Right handed beta helix domain-containing protein</fullName>
    </recommendedName>
</protein>
<sequence>MLNNCFYCTTIFLNEGIYYLDYNTEINGILITKPVNLIGINSRTLTKLNEDSTKYAITINSSNVRISNFKIDGSENFLFRDAIHFEENGGENIVIDNIEITRITRRGISFFGKNTNNCLVENCRFSYIKEQVNLLLK</sequence>
<dbReference type="InterPro" id="IPR012334">
    <property type="entry name" value="Pectin_lyas_fold"/>
</dbReference>
<proteinExistence type="predicted"/>
<reference evidence="1 2" key="1">
    <citation type="journal article" date="2013" name="Genome Announc.">
        <title>Complete Genome Sequence of the Solvent Producer Clostridium saccharobutylicum NCP262 (DSM 13864).</title>
        <authorList>
            <person name="Poehlein A."/>
            <person name="Hartwich K."/>
            <person name="Krabben P."/>
            <person name="Ehrenreich A."/>
            <person name="Liebl W."/>
            <person name="Durre P."/>
            <person name="Gottschalk G."/>
            <person name="Daniel R."/>
        </authorList>
    </citation>
    <scope>NUCLEOTIDE SEQUENCE [LARGE SCALE GENOMIC DNA]</scope>
    <source>
        <strain evidence="1">DSM 13864</strain>
    </source>
</reference>
<dbReference type="EMBL" id="CP006721">
    <property type="protein sequence ID" value="AGX43217.1"/>
    <property type="molecule type" value="Genomic_DNA"/>
</dbReference>
<dbReference type="PATRIC" id="fig|1345695.10.peg.2207"/>
<dbReference type="AlphaFoldDB" id="U5MUT5"/>
<evidence type="ECO:0008006" key="3">
    <source>
        <dbReference type="Google" id="ProtNLM"/>
    </source>
</evidence>
<dbReference type="SUPFAM" id="SSF51126">
    <property type="entry name" value="Pectin lyase-like"/>
    <property type="match status" value="1"/>
</dbReference>
<evidence type="ECO:0000313" key="1">
    <source>
        <dbReference type="EMBL" id="AGX43217.1"/>
    </source>
</evidence>
<dbReference type="HOGENOM" id="CLU_1861756_0_0_9"/>
<dbReference type="eggNOG" id="ENOG50324GN">
    <property type="taxonomic scope" value="Bacteria"/>
</dbReference>
<dbReference type="Gene3D" id="2.160.20.10">
    <property type="entry name" value="Single-stranded right-handed beta-helix, Pectin lyase-like"/>
    <property type="match status" value="1"/>
</dbReference>
<dbReference type="KEGG" id="csb:CLSA_c22400"/>